<dbReference type="InterPro" id="IPR045087">
    <property type="entry name" value="Cu-oxidase_fam"/>
</dbReference>
<protein>
    <submittedName>
        <fullName evidence="6">Multicopper oxidase domain-containing protein</fullName>
    </submittedName>
</protein>
<organism evidence="6 7">
    <name type="scientific">Nocardia arthritidis</name>
    <dbReference type="NCBI Taxonomy" id="228602"/>
    <lineage>
        <taxon>Bacteria</taxon>
        <taxon>Bacillati</taxon>
        <taxon>Actinomycetota</taxon>
        <taxon>Actinomycetes</taxon>
        <taxon>Mycobacteriales</taxon>
        <taxon>Nocardiaceae</taxon>
        <taxon>Nocardia</taxon>
    </lineage>
</organism>
<dbReference type="CDD" id="cd14448">
    <property type="entry name" value="CuRO_2_BOD_CotA_like"/>
    <property type="match status" value="1"/>
</dbReference>
<dbReference type="KEGG" id="nah:F5544_39270"/>
<dbReference type="Pfam" id="PF07731">
    <property type="entry name" value="Cu-oxidase_2"/>
    <property type="match status" value="1"/>
</dbReference>
<reference evidence="6 7" key="1">
    <citation type="journal article" date="2019" name="ACS Chem. Biol.">
        <title>Identification and Mobilization of a Cryptic Antibiotic Biosynthesis Gene Locus from a Human-Pathogenic Nocardia Isolate.</title>
        <authorList>
            <person name="Herisse M."/>
            <person name="Ishida K."/>
            <person name="Porter J.L."/>
            <person name="Howden B."/>
            <person name="Hertweck C."/>
            <person name="Stinear T.P."/>
            <person name="Pidot S.J."/>
        </authorList>
    </citation>
    <scope>NUCLEOTIDE SEQUENCE [LARGE SCALE GENOMIC DNA]</scope>
    <source>
        <strain evidence="6 7">AUSMDU00012717</strain>
    </source>
</reference>
<dbReference type="InterPro" id="IPR011706">
    <property type="entry name" value="Cu-oxidase_C"/>
</dbReference>
<dbReference type="PROSITE" id="PS00080">
    <property type="entry name" value="MULTICOPPER_OXIDASE2"/>
    <property type="match status" value="1"/>
</dbReference>
<dbReference type="InterPro" id="IPR002355">
    <property type="entry name" value="Cu_oxidase_Cu_BS"/>
</dbReference>
<dbReference type="GO" id="GO:0005507">
    <property type="term" value="F:copper ion binding"/>
    <property type="evidence" value="ECO:0007669"/>
    <property type="project" value="InterPro"/>
</dbReference>
<dbReference type="Pfam" id="PF07732">
    <property type="entry name" value="Cu-oxidase_3"/>
    <property type="match status" value="1"/>
</dbReference>
<evidence type="ECO:0000259" key="4">
    <source>
        <dbReference type="Pfam" id="PF07731"/>
    </source>
</evidence>
<dbReference type="SUPFAM" id="SSF49503">
    <property type="entry name" value="Cupredoxins"/>
    <property type="match status" value="3"/>
</dbReference>
<feature type="domain" description="Plastocyanin-like" evidence="5">
    <location>
        <begin position="80"/>
        <end position="136"/>
    </location>
</feature>
<dbReference type="InterPro" id="IPR008972">
    <property type="entry name" value="Cupredoxin"/>
</dbReference>
<sequence>MRRRGFLLAGGAAVLGATMGASVPWLISAGETGRLLRSEMPLPQPFRVPLPIPPVLVPRADETTDYYEITQRVAMREIVPGVSTEIWGYDGIFPGPTIVSRSGRRTVVRYRNELPVPTVVHLHGGHTPADSDGYPTDLIMPQGITGMHGHSMGHSDSRAVIADGMREYVYPMRQRAATHWYHDHRMDFTGPGVWRGLAGFHLIRDDEEAALPLPAGDRDIPLLLTDRAFGSDGELLYPAVDPGMPGVRKEYRQGVLGDVILVNGAPWPMLEVAAVRYRFRVLNASNARRYRLALEPDSGGFSQIGSDGGLLAAPVRHDEIDIAPAERFDLVIDFSRYSVGEQVVLVNRLDSGPAGRVMAFRVVRAGRDDSRVPDRLSVIEPPRTDDAVTTRTFSFRDNGGMGWNVNGAPFEPDRITARPRLGDTEIWRFSTDFHHPIHLHLNQFQVLSRNGAAPGPYDAGWKDTINLRPAEIASVLVRFTDYRGRFLYHCHNLEHEDMAMMANFEVV</sequence>
<dbReference type="RefSeq" id="WP_167477879.1">
    <property type="nucleotide sequence ID" value="NZ_CP046172.1"/>
</dbReference>
<evidence type="ECO:0000256" key="1">
    <source>
        <dbReference type="ARBA" id="ARBA00010609"/>
    </source>
</evidence>
<dbReference type="EMBL" id="CP046172">
    <property type="protein sequence ID" value="QIS15674.1"/>
    <property type="molecule type" value="Genomic_DNA"/>
</dbReference>
<dbReference type="PANTHER" id="PTHR48267">
    <property type="entry name" value="CUPREDOXIN SUPERFAMILY PROTEIN"/>
    <property type="match status" value="1"/>
</dbReference>
<gene>
    <name evidence="6" type="ORF">F5544_39270</name>
</gene>
<keyword evidence="7" id="KW-1185">Reference proteome</keyword>
<proteinExistence type="inferred from homology"/>
<keyword evidence="2" id="KW-0479">Metal-binding</keyword>
<comment type="similarity">
    <text evidence="1">Belongs to the multicopper oxidase family.</text>
</comment>
<feature type="domain" description="Plastocyanin-like" evidence="4">
    <location>
        <begin position="399"/>
        <end position="506"/>
    </location>
</feature>
<dbReference type="Proteomes" id="UP000503540">
    <property type="component" value="Chromosome"/>
</dbReference>
<evidence type="ECO:0000256" key="3">
    <source>
        <dbReference type="ARBA" id="ARBA00023002"/>
    </source>
</evidence>
<accession>A0A6G9YR28</accession>
<evidence type="ECO:0000259" key="5">
    <source>
        <dbReference type="Pfam" id="PF07732"/>
    </source>
</evidence>
<keyword evidence="3" id="KW-0560">Oxidoreductase</keyword>
<evidence type="ECO:0000313" key="7">
    <source>
        <dbReference type="Proteomes" id="UP000503540"/>
    </source>
</evidence>
<name>A0A6G9YR28_9NOCA</name>
<dbReference type="Gene3D" id="2.60.40.420">
    <property type="entry name" value="Cupredoxins - blue copper proteins"/>
    <property type="match status" value="4"/>
</dbReference>
<evidence type="ECO:0000313" key="6">
    <source>
        <dbReference type="EMBL" id="QIS15674.1"/>
    </source>
</evidence>
<dbReference type="GO" id="GO:0016491">
    <property type="term" value="F:oxidoreductase activity"/>
    <property type="evidence" value="ECO:0007669"/>
    <property type="project" value="UniProtKB-KW"/>
</dbReference>
<dbReference type="PANTHER" id="PTHR48267:SF1">
    <property type="entry name" value="BILIRUBIN OXIDASE"/>
    <property type="match status" value="1"/>
</dbReference>
<dbReference type="InterPro" id="IPR011707">
    <property type="entry name" value="Cu-oxidase-like_N"/>
</dbReference>
<evidence type="ECO:0000256" key="2">
    <source>
        <dbReference type="ARBA" id="ARBA00022723"/>
    </source>
</evidence>
<dbReference type="AlphaFoldDB" id="A0A6G9YR28"/>